<dbReference type="CDD" id="cd03411">
    <property type="entry name" value="Ferrochelatase_N"/>
    <property type="match status" value="1"/>
</dbReference>
<reference evidence="11 12" key="1">
    <citation type="submission" date="2019-03" db="EMBL/GenBank/DDBJ databases">
        <title>Genomic Encyclopedia of Type Strains, Phase III (KMG-III): the genomes of soil and plant-associated and newly described type strains.</title>
        <authorList>
            <person name="Whitman W."/>
        </authorList>
    </citation>
    <scope>NUCLEOTIDE SEQUENCE [LARGE SCALE GENOMIC DNA]</scope>
    <source>
        <strain evidence="11 12">CGMCC 1.7002</strain>
    </source>
</reference>
<comment type="function">
    <text evidence="9">Catalyzes the ferrous insertion into protoporphyrin IX.</text>
</comment>
<dbReference type="AlphaFoldDB" id="A0A4V3DBP8"/>
<keyword evidence="3 9" id="KW-0479">Metal-binding</keyword>
<comment type="similarity">
    <text evidence="1 9 10">Belongs to the ferrochelatase family.</text>
</comment>
<dbReference type="Gene3D" id="3.40.50.1400">
    <property type="match status" value="2"/>
</dbReference>
<sequence>MVSHLPPDHPEVKPKKIGVLLLNLGTPDATDYWSMRRYLKEFLSDRRVIEIPRAIWWPILNLIVLTTRPKKSGAAYDKIWDMENDDSPLRVIAKEQVDKLSARLKGHQDVVVDFGMRYGNPSTADAIDRLKAQGCDKILLAPLYPQYAASTTATANDKAFDHLKKMRWQPAVRTAPAYFEDPAYIDAIAKSITDGLEKLDFKPDLVITSYHGVPKSYLMKGDPYHCQCFKTTRLVREKLGWAEDKMMVTFQSRFGPEEWLQPYTDKTLEELPSLGVKKVAILTPGFSVDCLETLEEIAMEGQEEFMEAGGEKYAYIPCLNATDPGMDVIESVVRRELQGWI</sequence>
<dbReference type="CDD" id="cd00419">
    <property type="entry name" value="Ferrochelatase_C"/>
    <property type="match status" value="1"/>
</dbReference>
<keyword evidence="5 9" id="KW-0350">Heme biosynthesis</keyword>
<comment type="catalytic activity">
    <reaction evidence="8">
        <text>Fe-coproporphyrin III + 2 H(+) = coproporphyrin III + Fe(2+)</text>
        <dbReference type="Rhea" id="RHEA:49572"/>
        <dbReference type="ChEBI" id="CHEBI:15378"/>
        <dbReference type="ChEBI" id="CHEBI:29033"/>
        <dbReference type="ChEBI" id="CHEBI:68438"/>
        <dbReference type="ChEBI" id="CHEBI:131725"/>
        <dbReference type="EC" id="4.99.1.9"/>
    </reaction>
    <physiologicalReaction direction="right-to-left" evidence="8">
        <dbReference type="Rhea" id="RHEA:49574"/>
    </physiologicalReaction>
</comment>
<dbReference type="FunFam" id="3.40.50.1400:FF:000002">
    <property type="entry name" value="Ferrochelatase"/>
    <property type="match status" value="1"/>
</dbReference>
<dbReference type="RefSeq" id="WP_133572079.1">
    <property type="nucleotide sequence ID" value="NZ_SNYR01000001.1"/>
</dbReference>
<dbReference type="HAMAP" id="MF_00323">
    <property type="entry name" value="Ferrochelatase"/>
    <property type="match status" value="1"/>
</dbReference>
<dbReference type="EC" id="4.98.1.1" evidence="9"/>
<evidence type="ECO:0000256" key="6">
    <source>
        <dbReference type="ARBA" id="ARBA00023239"/>
    </source>
</evidence>
<dbReference type="GO" id="GO:0046872">
    <property type="term" value="F:metal ion binding"/>
    <property type="evidence" value="ECO:0007669"/>
    <property type="project" value="UniProtKB-KW"/>
</dbReference>
<dbReference type="GO" id="GO:0004325">
    <property type="term" value="F:ferrochelatase activity"/>
    <property type="evidence" value="ECO:0007669"/>
    <property type="project" value="UniProtKB-UniRule"/>
</dbReference>
<dbReference type="UniPathway" id="UPA00252">
    <property type="reaction ID" value="UER00325"/>
</dbReference>
<dbReference type="InterPro" id="IPR033659">
    <property type="entry name" value="Ferrochelatase_N"/>
</dbReference>
<dbReference type="Proteomes" id="UP000295391">
    <property type="component" value="Unassembled WGS sequence"/>
</dbReference>
<keyword evidence="2 9" id="KW-0963">Cytoplasm</keyword>
<gene>
    <name evidence="9" type="primary">hemH</name>
    <name evidence="11" type="ORF">ATL17_1483</name>
</gene>
<dbReference type="OrthoDB" id="9809741at2"/>
<evidence type="ECO:0000313" key="12">
    <source>
        <dbReference type="Proteomes" id="UP000295391"/>
    </source>
</evidence>
<dbReference type="GO" id="GO:0006783">
    <property type="term" value="P:heme biosynthetic process"/>
    <property type="evidence" value="ECO:0007669"/>
    <property type="project" value="UniProtKB-UniRule"/>
</dbReference>
<feature type="binding site" evidence="9">
    <location>
        <position position="292"/>
    </location>
    <ligand>
        <name>Fe(2+)</name>
        <dbReference type="ChEBI" id="CHEBI:29033"/>
    </ligand>
</feature>
<name>A0A4V3DBP8_9HYPH</name>
<dbReference type="InterPro" id="IPR001015">
    <property type="entry name" value="Ferrochelatase"/>
</dbReference>
<dbReference type="PANTHER" id="PTHR11108:SF1">
    <property type="entry name" value="FERROCHELATASE, MITOCHONDRIAL"/>
    <property type="match status" value="1"/>
</dbReference>
<keyword evidence="4 9" id="KW-0408">Iron</keyword>
<comment type="catalytic activity">
    <reaction evidence="9">
        <text>heme b + 2 H(+) = protoporphyrin IX + Fe(2+)</text>
        <dbReference type="Rhea" id="RHEA:22584"/>
        <dbReference type="ChEBI" id="CHEBI:15378"/>
        <dbReference type="ChEBI" id="CHEBI:29033"/>
        <dbReference type="ChEBI" id="CHEBI:57306"/>
        <dbReference type="ChEBI" id="CHEBI:60344"/>
        <dbReference type="EC" id="4.98.1.1"/>
    </reaction>
</comment>
<evidence type="ECO:0000256" key="8">
    <source>
        <dbReference type="ARBA" id="ARBA00024536"/>
    </source>
</evidence>
<evidence type="ECO:0000256" key="7">
    <source>
        <dbReference type="ARBA" id="ARBA00023244"/>
    </source>
</evidence>
<dbReference type="GO" id="GO:0005737">
    <property type="term" value="C:cytoplasm"/>
    <property type="evidence" value="ECO:0007669"/>
    <property type="project" value="UniProtKB-SubCell"/>
</dbReference>
<keyword evidence="6 9" id="KW-0456">Lyase</keyword>
<dbReference type="PANTHER" id="PTHR11108">
    <property type="entry name" value="FERROCHELATASE"/>
    <property type="match status" value="1"/>
</dbReference>
<evidence type="ECO:0000256" key="2">
    <source>
        <dbReference type="ARBA" id="ARBA00022490"/>
    </source>
</evidence>
<dbReference type="EMBL" id="SNYR01000001">
    <property type="protein sequence ID" value="TDQ67468.1"/>
    <property type="molecule type" value="Genomic_DNA"/>
</dbReference>
<comment type="subcellular location">
    <subcellularLocation>
        <location evidence="9">Cytoplasm</location>
    </subcellularLocation>
</comment>
<comment type="caution">
    <text evidence="11">The sequence shown here is derived from an EMBL/GenBank/DDBJ whole genome shotgun (WGS) entry which is preliminary data.</text>
</comment>
<accession>A0A4V3DBP8</accession>
<evidence type="ECO:0000256" key="3">
    <source>
        <dbReference type="ARBA" id="ARBA00022723"/>
    </source>
</evidence>
<dbReference type="NCBIfam" id="TIGR00109">
    <property type="entry name" value="hemH"/>
    <property type="match status" value="1"/>
</dbReference>
<dbReference type="SUPFAM" id="SSF53800">
    <property type="entry name" value="Chelatase"/>
    <property type="match status" value="1"/>
</dbReference>
<organism evidence="11 12">
    <name type="scientific">Maritalea mobilis</name>
    <dbReference type="NCBI Taxonomy" id="483324"/>
    <lineage>
        <taxon>Bacteria</taxon>
        <taxon>Pseudomonadati</taxon>
        <taxon>Pseudomonadota</taxon>
        <taxon>Alphaproteobacteria</taxon>
        <taxon>Hyphomicrobiales</taxon>
        <taxon>Devosiaceae</taxon>
        <taxon>Maritalea</taxon>
    </lineage>
</organism>
<evidence type="ECO:0000256" key="10">
    <source>
        <dbReference type="RuleBase" id="RU004185"/>
    </source>
</evidence>
<evidence type="ECO:0000256" key="1">
    <source>
        <dbReference type="ARBA" id="ARBA00007718"/>
    </source>
</evidence>
<dbReference type="Pfam" id="PF00762">
    <property type="entry name" value="Ferrochelatase"/>
    <property type="match status" value="1"/>
</dbReference>
<proteinExistence type="inferred from homology"/>
<feature type="binding site" evidence="9">
    <location>
        <position position="211"/>
    </location>
    <ligand>
        <name>Fe(2+)</name>
        <dbReference type="ChEBI" id="CHEBI:29033"/>
    </ligand>
</feature>
<evidence type="ECO:0000256" key="4">
    <source>
        <dbReference type="ARBA" id="ARBA00023004"/>
    </source>
</evidence>
<comment type="pathway">
    <text evidence="9">Porphyrin-containing compound metabolism; protoheme biosynthesis; protoheme from protoporphyrin-IX: step 1/1.</text>
</comment>
<evidence type="ECO:0000256" key="9">
    <source>
        <dbReference type="HAMAP-Rule" id="MF_00323"/>
    </source>
</evidence>
<evidence type="ECO:0000256" key="5">
    <source>
        <dbReference type="ARBA" id="ARBA00023133"/>
    </source>
</evidence>
<protein>
    <recommendedName>
        <fullName evidence="9">Ferrochelatase</fullName>
        <ecNumber evidence="9">4.98.1.1</ecNumber>
    </recommendedName>
    <alternativeName>
        <fullName evidence="9">Heme synthase</fullName>
    </alternativeName>
    <alternativeName>
        <fullName evidence="9">Protoheme ferro-lyase</fullName>
    </alternativeName>
</protein>
<dbReference type="InterPro" id="IPR033644">
    <property type="entry name" value="Ferrochelatase_C"/>
</dbReference>
<keyword evidence="7 9" id="KW-0627">Porphyrin biosynthesis</keyword>
<keyword evidence="12" id="KW-1185">Reference proteome</keyword>
<evidence type="ECO:0000313" key="11">
    <source>
        <dbReference type="EMBL" id="TDQ67468.1"/>
    </source>
</evidence>